<feature type="domain" description="Amidohydrolase 3" evidence="2">
    <location>
        <begin position="271"/>
        <end position="497"/>
    </location>
</feature>
<sequence>MKIFFQYISVVAFVVGGALAPVSAAETKYDIAIIGGRVIDPETGLDAIQNVGIKGGEIVTVTTDTLSAGKVIDAKGLVVAPGFIDLHAHGQTIPAARMQALDGVTTGLELEAGAMPISGFYDDIAKEGRPINYGASVNWASARIAALLDVEPDNSIEWFFSNFSNTEWQTKIATPAQLEKIDALVQEGIDEGGLGVGFLLGYAPGTGRKEYYQVSEIAAKAGVPTFTHARFLSVLEPESSFEGMGEIIQAAAGTGVHAHIVHMNSISLRDIGMIGEMVAEAQEQGLKVTTEAYPYGAGSTAIGAAMFRGPNWRERIGGMTAHNFDVGGHRTTEEEFEYLQREKPGTDSVIHFLDTEKPEDQAFLDQSILFPGGVIASDGGTWLIDGKMISSDTWPVPKEAWSHPRSAGTYSRFLRQYVREMKAVSLVEAMRRVSYGPAHILEDAVPQMKKKGRIQVGADADIVIFDLATVSDKATYETPAQPSVGFKYVIVGGVPVVSGGVLDTNVLPGKPVRNQPK</sequence>
<name>A0ABV7D369_9PROT</name>
<gene>
    <name evidence="3" type="ORF">ACFOKA_06860</name>
</gene>
<feature type="domain" description="Amidohydrolase 3" evidence="2">
    <location>
        <begin position="70"/>
        <end position="148"/>
    </location>
</feature>
<keyword evidence="4" id="KW-1185">Reference proteome</keyword>
<comment type="caution">
    <text evidence="3">The sequence shown here is derived from an EMBL/GenBank/DDBJ whole genome shotgun (WGS) entry which is preliminary data.</text>
</comment>
<dbReference type="InterPro" id="IPR013108">
    <property type="entry name" value="Amidohydro_3"/>
</dbReference>
<dbReference type="InterPro" id="IPR050378">
    <property type="entry name" value="Metallo-dep_Hydrolases_sf"/>
</dbReference>
<feature type="signal peptide" evidence="1">
    <location>
        <begin position="1"/>
        <end position="24"/>
    </location>
</feature>
<dbReference type="PANTHER" id="PTHR11647">
    <property type="entry name" value="HYDRANTOINASE/DIHYDROPYRIMIDINASE FAMILY MEMBER"/>
    <property type="match status" value="1"/>
</dbReference>
<dbReference type="InterPro" id="IPR032466">
    <property type="entry name" value="Metal_Hydrolase"/>
</dbReference>
<feature type="chain" id="PRO_5047341765" evidence="1">
    <location>
        <begin position="25"/>
        <end position="517"/>
    </location>
</feature>
<evidence type="ECO:0000313" key="3">
    <source>
        <dbReference type="EMBL" id="MFC3051616.1"/>
    </source>
</evidence>
<evidence type="ECO:0000256" key="1">
    <source>
        <dbReference type="SAM" id="SignalP"/>
    </source>
</evidence>
<dbReference type="PANTHER" id="PTHR11647:SF1">
    <property type="entry name" value="COLLAPSIN RESPONSE MEDIATOR PROTEIN"/>
    <property type="match status" value="1"/>
</dbReference>
<dbReference type="Proteomes" id="UP001595444">
    <property type="component" value="Unassembled WGS sequence"/>
</dbReference>
<dbReference type="RefSeq" id="WP_194215091.1">
    <property type="nucleotide sequence ID" value="NZ_CP061205.1"/>
</dbReference>
<evidence type="ECO:0000313" key="4">
    <source>
        <dbReference type="Proteomes" id="UP001595444"/>
    </source>
</evidence>
<dbReference type="SUPFAM" id="SSF51556">
    <property type="entry name" value="Metallo-dependent hydrolases"/>
    <property type="match status" value="1"/>
</dbReference>
<organism evidence="3 4">
    <name type="scientific">Kordiimonas pumila</name>
    <dbReference type="NCBI Taxonomy" id="2161677"/>
    <lineage>
        <taxon>Bacteria</taxon>
        <taxon>Pseudomonadati</taxon>
        <taxon>Pseudomonadota</taxon>
        <taxon>Alphaproteobacteria</taxon>
        <taxon>Kordiimonadales</taxon>
        <taxon>Kordiimonadaceae</taxon>
        <taxon>Kordiimonas</taxon>
    </lineage>
</organism>
<evidence type="ECO:0000259" key="2">
    <source>
        <dbReference type="Pfam" id="PF07969"/>
    </source>
</evidence>
<dbReference type="InterPro" id="IPR023100">
    <property type="entry name" value="D-aminoacylase_insert_dom_sf"/>
</dbReference>
<keyword evidence="1" id="KW-0732">Signal</keyword>
<dbReference type="EMBL" id="JBHRSL010000004">
    <property type="protein sequence ID" value="MFC3051616.1"/>
    <property type="molecule type" value="Genomic_DNA"/>
</dbReference>
<dbReference type="SUPFAM" id="SSF51338">
    <property type="entry name" value="Composite domain of metallo-dependent hydrolases"/>
    <property type="match status" value="1"/>
</dbReference>
<dbReference type="InterPro" id="IPR011059">
    <property type="entry name" value="Metal-dep_hydrolase_composite"/>
</dbReference>
<dbReference type="Gene3D" id="3.20.20.140">
    <property type="entry name" value="Metal-dependent hydrolases"/>
    <property type="match status" value="1"/>
</dbReference>
<dbReference type="Pfam" id="PF07969">
    <property type="entry name" value="Amidohydro_3"/>
    <property type="match status" value="2"/>
</dbReference>
<proteinExistence type="predicted"/>
<dbReference type="NCBIfam" id="NF006560">
    <property type="entry name" value="PRK09061.1"/>
    <property type="match status" value="1"/>
</dbReference>
<accession>A0ABV7D369</accession>
<dbReference type="Gene3D" id="2.30.40.10">
    <property type="entry name" value="Urease, subunit C, domain 1"/>
    <property type="match status" value="1"/>
</dbReference>
<dbReference type="Gene3D" id="3.30.1490.130">
    <property type="entry name" value="D-aminoacylase. Domain 3"/>
    <property type="match status" value="1"/>
</dbReference>
<protein>
    <submittedName>
        <fullName evidence="3">Amidohydrolase family protein</fullName>
    </submittedName>
</protein>
<reference evidence="4" key="1">
    <citation type="journal article" date="2019" name="Int. J. Syst. Evol. Microbiol.">
        <title>The Global Catalogue of Microorganisms (GCM) 10K type strain sequencing project: providing services to taxonomists for standard genome sequencing and annotation.</title>
        <authorList>
            <consortium name="The Broad Institute Genomics Platform"/>
            <consortium name="The Broad Institute Genome Sequencing Center for Infectious Disease"/>
            <person name="Wu L."/>
            <person name="Ma J."/>
        </authorList>
    </citation>
    <scope>NUCLEOTIDE SEQUENCE [LARGE SCALE GENOMIC DNA]</scope>
    <source>
        <strain evidence="4">KCTC 62164</strain>
    </source>
</reference>